<evidence type="ECO:0000256" key="8">
    <source>
        <dbReference type="ARBA" id="ARBA00023306"/>
    </source>
</evidence>
<dbReference type="GO" id="GO:0007059">
    <property type="term" value="P:chromosome segregation"/>
    <property type="evidence" value="ECO:0007669"/>
    <property type="project" value="TreeGrafter"/>
</dbReference>
<evidence type="ECO:0000256" key="2">
    <source>
        <dbReference type="ARBA" id="ARBA00004629"/>
    </source>
</evidence>
<keyword evidence="7" id="KW-0539">Nucleus</keyword>
<keyword evidence="4" id="KW-0132">Cell division</keyword>
<proteinExistence type="predicted"/>
<comment type="subcellular location">
    <subcellularLocation>
        <location evidence="2">Chromosome</location>
        <location evidence="2">Centromere</location>
        <location evidence="2">Kinetochore</location>
    </subcellularLocation>
    <subcellularLocation>
        <location evidence="1">Nucleus</location>
    </subcellularLocation>
</comment>
<keyword evidence="8" id="KW-0131">Cell cycle</keyword>
<evidence type="ECO:0000256" key="6">
    <source>
        <dbReference type="ARBA" id="ARBA00022838"/>
    </source>
</evidence>
<evidence type="ECO:0000313" key="12">
    <source>
        <dbReference type="Proteomes" id="UP000507222"/>
    </source>
</evidence>
<evidence type="ECO:0000313" key="11">
    <source>
        <dbReference type="EMBL" id="CAB4278924.1"/>
    </source>
</evidence>
<reference evidence="11 12" key="1">
    <citation type="submission" date="2020-05" db="EMBL/GenBank/DDBJ databases">
        <authorList>
            <person name="Campoy J."/>
            <person name="Schneeberger K."/>
            <person name="Spophaly S."/>
        </authorList>
    </citation>
    <scope>NUCLEOTIDE SEQUENCE [LARGE SCALE GENOMIC DNA]</scope>
    <source>
        <strain evidence="11">PruArmRojPasFocal</strain>
    </source>
</reference>
<feature type="coiled-coil region" evidence="10">
    <location>
        <begin position="189"/>
        <end position="216"/>
    </location>
</feature>
<keyword evidence="6" id="KW-0995">Kinetochore</keyword>
<keyword evidence="3" id="KW-0158">Chromosome</keyword>
<evidence type="ECO:0000256" key="9">
    <source>
        <dbReference type="ARBA" id="ARBA00023328"/>
    </source>
</evidence>
<evidence type="ECO:0000256" key="10">
    <source>
        <dbReference type="SAM" id="Coils"/>
    </source>
</evidence>
<name>A0A6J5UU97_PRUAR</name>
<dbReference type="AlphaFoldDB" id="A0A6J5UU97"/>
<dbReference type="GO" id="GO:0005634">
    <property type="term" value="C:nucleus"/>
    <property type="evidence" value="ECO:0007669"/>
    <property type="project" value="UniProtKB-SubCell"/>
</dbReference>
<dbReference type="EMBL" id="CAEKDK010000005">
    <property type="protein sequence ID" value="CAB4278924.1"/>
    <property type="molecule type" value="Genomic_DNA"/>
</dbReference>
<dbReference type="PANTHER" id="PTHR15459">
    <property type="entry name" value="POLYAMINE-MODULATED FACTOR 1"/>
    <property type="match status" value="1"/>
</dbReference>
<dbReference type="GO" id="GO:0051301">
    <property type="term" value="P:cell division"/>
    <property type="evidence" value="ECO:0007669"/>
    <property type="project" value="UniProtKB-KW"/>
</dbReference>
<keyword evidence="5" id="KW-0498">Mitosis</keyword>
<sequence>MSSSCWWSVGLTSACADFIPPLGLELELELPSSQLVFVGPTPSSSLWVPLPTRIWAPRWNWGIEPWSVPWEESIVSAMGTRHMEMKKSFKFCIRSLLTPCSKQEFCQAFPNFTTAEQERLHRMFIQVITSLHGNVEDEFQSVCLETQVGTALDTVEQLVEEQALDCFFSDKTNVMDVAHDLSTMKKDQIQYLTKMLEMAEEQNQCLRDRVELLKKERLDVSGMTNAVEQLRSGSVMYGMYNSNSLHNP</sequence>
<evidence type="ECO:0000256" key="7">
    <source>
        <dbReference type="ARBA" id="ARBA00023242"/>
    </source>
</evidence>
<organism evidence="11 12">
    <name type="scientific">Prunus armeniaca</name>
    <name type="common">Apricot</name>
    <name type="synonym">Armeniaca vulgaris</name>
    <dbReference type="NCBI Taxonomy" id="36596"/>
    <lineage>
        <taxon>Eukaryota</taxon>
        <taxon>Viridiplantae</taxon>
        <taxon>Streptophyta</taxon>
        <taxon>Embryophyta</taxon>
        <taxon>Tracheophyta</taxon>
        <taxon>Spermatophyta</taxon>
        <taxon>Magnoliopsida</taxon>
        <taxon>eudicotyledons</taxon>
        <taxon>Gunneridae</taxon>
        <taxon>Pentapetalae</taxon>
        <taxon>rosids</taxon>
        <taxon>fabids</taxon>
        <taxon>Rosales</taxon>
        <taxon>Rosaceae</taxon>
        <taxon>Amygdaloideae</taxon>
        <taxon>Amygdaleae</taxon>
        <taxon>Prunus</taxon>
    </lineage>
</organism>
<dbReference type="GO" id="GO:0000444">
    <property type="term" value="C:MIS12/MIND type complex"/>
    <property type="evidence" value="ECO:0007669"/>
    <property type="project" value="InterPro"/>
</dbReference>
<evidence type="ECO:0000256" key="4">
    <source>
        <dbReference type="ARBA" id="ARBA00022618"/>
    </source>
</evidence>
<keyword evidence="10" id="KW-0175">Coiled coil</keyword>
<dbReference type="CDD" id="cd14686">
    <property type="entry name" value="bZIP"/>
    <property type="match status" value="1"/>
</dbReference>
<evidence type="ECO:0000256" key="3">
    <source>
        <dbReference type="ARBA" id="ARBA00022454"/>
    </source>
</evidence>
<dbReference type="InterPro" id="IPR007128">
    <property type="entry name" value="PMF1/Nnf1"/>
</dbReference>
<protein>
    <submittedName>
        <fullName evidence="11">Uncharacterized protein</fullName>
    </submittedName>
</protein>
<evidence type="ECO:0000256" key="1">
    <source>
        <dbReference type="ARBA" id="ARBA00004123"/>
    </source>
</evidence>
<evidence type="ECO:0000256" key="5">
    <source>
        <dbReference type="ARBA" id="ARBA00022776"/>
    </source>
</evidence>
<dbReference type="Pfam" id="PF03980">
    <property type="entry name" value="Nnf1"/>
    <property type="match status" value="1"/>
</dbReference>
<keyword evidence="9" id="KW-0137">Centromere</keyword>
<dbReference type="PANTHER" id="PTHR15459:SF3">
    <property type="entry name" value="POLYAMINE-MODULATED FACTOR 1"/>
    <property type="match status" value="1"/>
</dbReference>
<gene>
    <name evidence="11" type="ORF">CURHAP_LOCUS30842</name>
</gene>
<accession>A0A6J5UU97</accession>
<dbReference type="Proteomes" id="UP000507222">
    <property type="component" value="Unassembled WGS sequence"/>
</dbReference>